<dbReference type="CDD" id="cd05289">
    <property type="entry name" value="MDR_like_2"/>
    <property type="match status" value="1"/>
</dbReference>
<evidence type="ECO:0000313" key="4">
    <source>
        <dbReference type="Proteomes" id="UP001501074"/>
    </source>
</evidence>
<reference evidence="4" key="1">
    <citation type="journal article" date="2019" name="Int. J. Syst. Evol. Microbiol.">
        <title>The Global Catalogue of Microorganisms (GCM) 10K type strain sequencing project: providing services to taxonomists for standard genome sequencing and annotation.</title>
        <authorList>
            <consortium name="The Broad Institute Genomics Platform"/>
            <consortium name="The Broad Institute Genome Sequencing Center for Infectious Disease"/>
            <person name="Wu L."/>
            <person name="Ma J."/>
        </authorList>
    </citation>
    <scope>NUCLEOTIDE SEQUENCE [LARGE SCALE GENOMIC DNA]</scope>
    <source>
        <strain evidence="4">JCM 16902</strain>
    </source>
</reference>
<dbReference type="EMBL" id="BAAAZO010000002">
    <property type="protein sequence ID" value="GAA3598408.1"/>
    <property type="molecule type" value="Genomic_DNA"/>
</dbReference>
<proteinExistence type="predicted"/>
<dbReference type="SUPFAM" id="SSF50129">
    <property type="entry name" value="GroES-like"/>
    <property type="match status" value="1"/>
</dbReference>
<keyword evidence="4" id="KW-1185">Reference proteome</keyword>
<keyword evidence="1" id="KW-0521">NADP</keyword>
<feature type="domain" description="Enoyl reductase (ER)" evidence="2">
    <location>
        <begin position="10"/>
        <end position="302"/>
    </location>
</feature>
<sequence>MFVVHYSSFGPPEVLRTGEAPEPHPGPGQIRIRVRAGGVTPVDAALRSGTTAAAARLELPHVPGVDAAGVVDEIGDAVTLTNVGDEVFGAVDVRTLGGANAQFAVLTFWSHRPAALPWHQAGAAGTSVETATRVLDRLKVRAGQTLLVDGAAGGVGSVVVQLAIARGLRVIGTARAENRSFVESLGAQPMVYGPDLRARVRQADVALDIAGKGSLPELIAITGSAQRVLSLADLAAPGLGVALSLGALAGEPGGEHGLAEAARLAVEGRFRVPLQEVFELKDAWRAHTLAEAPGPRRGKIALDVEA</sequence>
<dbReference type="InterPro" id="IPR011032">
    <property type="entry name" value="GroES-like_sf"/>
</dbReference>
<dbReference type="PANTHER" id="PTHR44154:SF1">
    <property type="entry name" value="QUINONE OXIDOREDUCTASE"/>
    <property type="match status" value="1"/>
</dbReference>
<name>A0ABP6Z527_9ACTN</name>
<evidence type="ECO:0000256" key="1">
    <source>
        <dbReference type="ARBA" id="ARBA00022857"/>
    </source>
</evidence>
<gene>
    <name evidence="3" type="ORF">GCM10022223_12180</name>
</gene>
<evidence type="ECO:0000313" key="3">
    <source>
        <dbReference type="EMBL" id="GAA3598408.1"/>
    </source>
</evidence>
<dbReference type="Proteomes" id="UP001501074">
    <property type="component" value="Unassembled WGS sequence"/>
</dbReference>
<dbReference type="PANTHER" id="PTHR44154">
    <property type="entry name" value="QUINONE OXIDOREDUCTASE"/>
    <property type="match status" value="1"/>
</dbReference>
<comment type="caution">
    <text evidence="3">The sequence shown here is derived from an EMBL/GenBank/DDBJ whole genome shotgun (WGS) entry which is preliminary data.</text>
</comment>
<dbReference type="RefSeq" id="WP_231485967.1">
    <property type="nucleotide sequence ID" value="NZ_BAAAZO010000002.1"/>
</dbReference>
<protein>
    <submittedName>
        <fullName evidence="3">NADP-dependent oxidoreductase</fullName>
    </submittedName>
</protein>
<dbReference type="SMART" id="SM00829">
    <property type="entry name" value="PKS_ER"/>
    <property type="match status" value="1"/>
</dbReference>
<dbReference type="InterPro" id="IPR036291">
    <property type="entry name" value="NAD(P)-bd_dom_sf"/>
</dbReference>
<dbReference type="InterPro" id="IPR013154">
    <property type="entry name" value="ADH-like_N"/>
</dbReference>
<dbReference type="SUPFAM" id="SSF51735">
    <property type="entry name" value="NAD(P)-binding Rossmann-fold domains"/>
    <property type="match status" value="1"/>
</dbReference>
<dbReference type="InterPro" id="IPR020843">
    <property type="entry name" value="ER"/>
</dbReference>
<dbReference type="Pfam" id="PF08240">
    <property type="entry name" value="ADH_N"/>
    <property type="match status" value="1"/>
</dbReference>
<dbReference type="Pfam" id="PF13602">
    <property type="entry name" value="ADH_zinc_N_2"/>
    <property type="match status" value="1"/>
</dbReference>
<evidence type="ECO:0000259" key="2">
    <source>
        <dbReference type="SMART" id="SM00829"/>
    </source>
</evidence>
<dbReference type="Gene3D" id="3.90.180.10">
    <property type="entry name" value="Medium-chain alcohol dehydrogenases, catalytic domain"/>
    <property type="match status" value="1"/>
</dbReference>
<dbReference type="Gene3D" id="3.40.50.720">
    <property type="entry name" value="NAD(P)-binding Rossmann-like Domain"/>
    <property type="match status" value="1"/>
</dbReference>
<accession>A0ABP6Z527</accession>
<dbReference type="InterPro" id="IPR051603">
    <property type="entry name" value="Zinc-ADH_QOR/CCCR"/>
</dbReference>
<organism evidence="3 4">
    <name type="scientific">Kineosporia mesophila</name>
    <dbReference type="NCBI Taxonomy" id="566012"/>
    <lineage>
        <taxon>Bacteria</taxon>
        <taxon>Bacillati</taxon>
        <taxon>Actinomycetota</taxon>
        <taxon>Actinomycetes</taxon>
        <taxon>Kineosporiales</taxon>
        <taxon>Kineosporiaceae</taxon>
        <taxon>Kineosporia</taxon>
    </lineage>
</organism>